<dbReference type="EMBL" id="HE650827">
    <property type="protein sequence ID" value="CCF59332.1"/>
    <property type="molecule type" value="Genomic_DNA"/>
</dbReference>
<name>H2AY82_KAZAF</name>
<feature type="chain" id="PRO_5003559721" description="Secreted protein CSS2 C-terminal domain-containing protein" evidence="1">
    <location>
        <begin position="31"/>
        <end position="251"/>
    </location>
</feature>
<keyword evidence="4" id="KW-1185">Reference proteome</keyword>
<dbReference type="HOGENOM" id="CLU_1107280_0_0_1"/>
<dbReference type="KEGG" id="kaf:KAFR_0G03000"/>
<dbReference type="OrthoDB" id="5059029at2759"/>
<proteinExistence type="predicted"/>
<reference evidence="3 4" key="1">
    <citation type="journal article" date="2011" name="Proc. Natl. Acad. Sci. U.S.A.">
        <title>Evolutionary erosion of yeast sex chromosomes by mating-type switching accidents.</title>
        <authorList>
            <person name="Gordon J.L."/>
            <person name="Armisen D."/>
            <person name="Proux-Wera E."/>
            <person name="Oheigeartaigh S.S."/>
            <person name="Byrne K.P."/>
            <person name="Wolfe K.H."/>
        </authorList>
    </citation>
    <scope>NUCLEOTIDE SEQUENCE [LARGE SCALE GENOMIC DNA]</scope>
    <source>
        <strain evidence="4">ATCC 22294 / BCRC 22015 / CBS 2517 / CECT 1963 / NBRC 1671 / NRRL Y-8276</strain>
    </source>
</reference>
<accession>H2AY82</accession>
<protein>
    <recommendedName>
        <fullName evidence="2">Secreted protein CSS2 C-terminal domain-containing protein</fullName>
    </recommendedName>
</protein>
<dbReference type="InParanoid" id="H2AY82"/>
<dbReference type="eggNOG" id="ENOG502S9BU">
    <property type="taxonomic scope" value="Eukaryota"/>
</dbReference>
<feature type="domain" description="Secreted protein CSS2 C-terminal" evidence="2">
    <location>
        <begin position="71"/>
        <end position="195"/>
    </location>
</feature>
<evidence type="ECO:0000313" key="3">
    <source>
        <dbReference type="EMBL" id="CCF59332.1"/>
    </source>
</evidence>
<dbReference type="RefSeq" id="XP_003958467.1">
    <property type="nucleotide sequence ID" value="XM_003958418.1"/>
</dbReference>
<dbReference type="Proteomes" id="UP000005220">
    <property type="component" value="Chromosome 7"/>
</dbReference>
<dbReference type="InterPro" id="IPR046624">
    <property type="entry name" value="CSS2_C"/>
</dbReference>
<evidence type="ECO:0000259" key="2">
    <source>
        <dbReference type="Pfam" id="PF20521"/>
    </source>
</evidence>
<gene>
    <name evidence="3" type="primary">KAFR0G03000</name>
    <name evidence="3" type="ORF">KAFR_0G03000</name>
</gene>
<keyword evidence="1" id="KW-0732">Signal</keyword>
<dbReference type="GeneID" id="13887411"/>
<evidence type="ECO:0000313" key="4">
    <source>
        <dbReference type="Proteomes" id="UP000005220"/>
    </source>
</evidence>
<sequence length="251" mass="27451">MKLRMFLSQGFGSIFCYLLFLCGCFSTTASLDAAEADSGVEELVLRAGLSLDISAGTAVLKNESYAMGAGLQERTNVKICLNTVYNSLKWMIGDGWQYLDWEKVLPKVAHIIHMYSAEKTCGVGTSVFNDIKMIYTNTGQNCDTTAEESTIEGALDKAFGNYVRFNKAGIWCMELTHGGSWKGFLLIGPNEDWPSYIWCGDGGKNTCVSGGKGDISWLPSRSDNLVVVDSNTTIGMHHGGLFYSNTTLQHL</sequence>
<dbReference type="FunCoup" id="H2AY82">
    <property type="interactions" value="21"/>
</dbReference>
<feature type="signal peptide" evidence="1">
    <location>
        <begin position="1"/>
        <end position="30"/>
    </location>
</feature>
<dbReference type="Pfam" id="PF20521">
    <property type="entry name" value="DUF6736"/>
    <property type="match status" value="1"/>
</dbReference>
<dbReference type="PROSITE" id="PS51257">
    <property type="entry name" value="PROKAR_LIPOPROTEIN"/>
    <property type="match status" value="1"/>
</dbReference>
<dbReference type="AlphaFoldDB" id="H2AY82"/>
<evidence type="ECO:0000256" key="1">
    <source>
        <dbReference type="SAM" id="SignalP"/>
    </source>
</evidence>
<organism evidence="3 4">
    <name type="scientific">Kazachstania africana (strain ATCC 22294 / BCRC 22015 / CBS 2517 / CECT 1963 / NBRC 1671 / NRRL Y-8276)</name>
    <name type="common">Yeast</name>
    <name type="synonym">Kluyveromyces africanus</name>
    <dbReference type="NCBI Taxonomy" id="1071382"/>
    <lineage>
        <taxon>Eukaryota</taxon>
        <taxon>Fungi</taxon>
        <taxon>Dikarya</taxon>
        <taxon>Ascomycota</taxon>
        <taxon>Saccharomycotina</taxon>
        <taxon>Saccharomycetes</taxon>
        <taxon>Saccharomycetales</taxon>
        <taxon>Saccharomycetaceae</taxon>
        <taxon>Kazachstania</taxon>
    </lineage>
</organism>